<keyword evidence="4" id="KW-1185">Reference proteome</keyword>
<dbReference type="AlphaFoldDB" id="A0A7J0EX22"/>
<dbReference type="SUPFAM" id="SSF53098">
    <property type="entry name" value="Ribonuclease H-like"/>
    <property type="match status" value="1"/>
</dbReference>
<dbReference type="InterPro" id="IPR036397">
    <property type="entry name" value="RNaseH_sf"/>
</dbReference>
<organism evidence="3 4">
    <name type="scientific">Actinidia rufa</name>
    <dbReference type="NCBI Taxonomy" id="165716"/>
    <lineage>
        <taxon>Eukaryota</taxon>
        <taxon>Viridiplantae</taxon>
        <taxon>Streptophyta</taxon>
        <taxon>Embryophyta</taxon>
        <taxon>Tracheophyta</taxon>
        <taxon>Spermatophyta</taxon>
        <taxon>Magnoliopsida</taxon>
        <taxon>eudicotyledons</taxon>
        <taxon>Gunneridae</taxon>
        <taxon>Pentapetalae</taxon>
        <taxon>asterids</taxon>
        <taxon>Ericales</taxon>
        <taxon>Actinidiaceae</taxon>
        <taxon>Actinidia</taxon>
    </lineage>
</organism>
<dbReference type="OrthoDB" id="1934939at2759"/>
<dbReference type="PANTHER" id="PTHR48475">
    <property type="entry name" value="RIBONUCLEASE H"/>
    <property type="match status" value="1"/>
</dbReference>
<dbReference type="GO" id="GO:0003676">
    <property type="term" value="F:nucleic acid binding"/>
    <property type="evidence" value="ECO:0007669"/>
    <property type="project" value="InterPro"/>
</dbReference>
<name>A0A7J0EX22_9ERIC</name>
<accession>A0A7J0EX22</accession>
<evidence type="ECO:0000313" key="4">
    <source>
        <dbReference type="Proteomes" id="UP000585474"/>
    </source>
</evidence>
<protein>
    <submittedName>
        <fullName evidence="3">Uncharacterized protein</fullName>
    </submittedName>
</protein>
<reference evidence="3 4" key="1">
    <citation type="submission" date="2019-07" db="EMBL/GenBank/DDBJ databases">
        <title>De Novo Assembly of kiwifruit Actinidia rufa.</title>
        <authorList>
            <person name="Sugita-Konishi S."/>
            <person name="Sato K."/>
            <person name="Mori E."/>
            <person name="Abe Y."/>
            <person name="Kisaki G."/>
            <person name="Hamano K."/>
            <person name="Suezawa K."/>
            <person name="Otani M."/>
            <person name="Fukuda T."/>
            <person name="Manabe T."/>
            <person name="Gomi K."/>
            <person name="Tabuchi M."/>
            <person name="Akimitsu K."/>
            <person name="Kataoka I."/>
        </authorList>
    </citation>
    <scope>NUCLEOTIDE SEQUENCE [LARGE SCALE GENOMIC DNA]</scope>
    <source>
        <strain evidence="4">cv. Fuchu</strain>
    </source>
</reference>
<dbReference type="Gene3D" id="3.30.420.10">
    <property type="entry name" value="Ribonuclease H-like superfamily/Ribonuclease H"/>
    <property type="match status" value="1"/>
</dbReference>
<proteinExistence type="predicted"/>
<gene>
    <name evidence="3" type="ORF">Acr_07g0011360</name>
</gene>
<feature type="region of interest" description="Disordered" evidence="2">
    <location>
        <begin position="130"/>
        <end position="178"/>
    </location>
</feature>
<sequence length="503" mass="56124">MLLSIVSTKATVKEVQMVEEDIEMLEDVGRNPEAKVIEELVRCELDEPGSDRFFLIGSDLKECERTELVQLLKANIEAFAWTPYEIPRIDPAFIKHELNVQLFDSKFSPRVAIKGQVLADFVAKFSPRAGVPEQNQMKPPRAEDHNLQDAPSELQPLNGSTEVDLGSPKGNGTIESEDPPEGAEIILEPPQVDPSLAWRMHVDGAKNSQGAVTSKFEAWGIKIVKYLRMAKSLISEFRAVNIEQVGRKLDAHADALVALASVFEGEIGRTVAVDVVSVLSIEEAQNSFCFVEDVLYEIHEGICGLHSGGRSLAHRTLSQGYWWPYMQKDAQVESTNKTIMNGIKKRLEKAKGKWVNELASVLWAYRTTPRKATNETPYSLAFGFEAVITLEVGLPIIRTGAYDATHNNEVLARDLDLAEERMDNALIRMADYQKQLAKSFNQKVQRREFAMGDLVLRKVIGNTKDPTKGKLGPNWEGPYKIVKLAGRGSYYSEDAEGNEIPRP</sequence>
<feature type="coiled-coil region" evidence="1">
    <location>
        <begin position="408"/>
        <end position="435"/>
    </location>
</feature>
<dbReference type="EMBL" id="BJWL01000007">
    <property type="protein sequence ID" value="GFY90940.1"/>
    <property type="molecule type" value="Genomic_DNA"/>
</dbReference>
<dbReference type="InterPro" id="IPR012337">
    <property type="entry name" value="RNaseH-like_sf"/>
</dbReference>
<comment type="caution">
    <text evidence="3">The sequence shown here is derived from an EMBL/GenBank/DDBJ whole genome shotgun (WGS) entry which is preliminary data.</text>
</comment>
<evidence type="ECO:0000313" key="3">
    <source>
        <dbReference type="EMBL" id="GFY90940.1"/>
    </source>
</evidence>
<keyword evidence="1" id="KW-0175">Coiled coil</keyword>
<dbReference type="PANTHER" id="PTHR48475:SF2">
    <property type="entry name" value="RIBONUCLEASE H"/>
    <property type="match status" value="1"/>
</dbReference>
<evidence type="ECO:0000256" key="2">
    <source>
        <dbReference type="SAM" id="MobiDB-lite"/>
    </source>
</evidence>
<evidence type="ECO:0000256" key="1">
    <source>
        <dbReference type="SAM" id="Coils"/>
    </source>
</evidence>
<dbReference type="Proteomes" id="UP000585474">
    <property type="component" value="Unassembled WGS sequence"/>
</dbReference>